<evidence type="ECO:0000313" key="10">
    <source>
        <dbReference type="Proteomes" id="UP000653343"/>
    </source>
</evidence>
<comment type="function">
    <text evidence="2">Exopeptidase that catalyzes the hydrolytic cleavage of multi-L-arginyl-poly-L-aspartic acid (cyanophycin; a water-insoluble reserve polymer) into aspartate-arginine dipeptides.</text>
</comment>
<evidence type="ECO:0000256" key="7">
    <source>
        <dbReference type="ARBA" id="ARBA00022801"/>
    </source>
</evidence>
<evidence type="ECO:0000256" key="5">
    <source>
        <dbReference type="ARBA" id="ARBA00015719"/>
    </source>
</evidence>
<evidence type="ECO:0000256" key="1">
    <source>
        <dbReference type="ARBA" id="ARBA00001092"/>
    </source>
</evidence>
<dbReference type="NCBIfam" id="TIGR02069">
    <property type="entry name" value="cyanophycinase"/>
    <property type="match status" value="1"/>
</dbReference>
<evidence type="ECO:0000256" key="8">
    <source>
        <dbReference type="ARBA" id="ARBA00022825"/>
    </source>
</evidence>
<dbReference type="PANTHER" id="PTHR36175:SF1">
    <property type="entry name" value="CYANOPHYCINASE"/>
    <property type="match status" value="1"/>
</dbReference>
<keyword evidence="10" id="KW-1185">Reference proteome</keyword>
<comment type="similarity">
    <text evidence="3">Belongs to the peptidase S51 family.</text>
</comment>
<keyword evidence="6" id="KW-0645">Protease</keyword>
<dbReference type="Gene3D" id="3.40.50.880">
    <property type="match status" value="1"/>
</dbReference>
<comment type="catalytic activity">
    <reaction evidence="1">
        <text>[L-4-(L-arginin-2-N-yl)aspartate](n) + H2O = [L-4-(L-arginin-2-N-yl)aspartate](n-1) + L-4-(L-arginin-2-N-yl)aspartate</text>
        <dbReference type="Rhea" id="RHEA:12845"/>
        <dbReference type="Rhea" id="RHEA-COMP:13728"/>
        <dbReference type="Rhea" id="RHEA-COMP:13734"/>
        <dbReference type="ChEBI" id="CHEBI:15377"/>
        <dbReference type="ChEBI" id="CHEBI:137986"/>
        <dbReference type="ChEBI" id="CHEBI:137991"/>
        <dbReference type="EC" id="3.4.15.6"/>
    </reaction>
</comment>
<dbReference type="Pfam" id="PF03575">
    <property type="entry name" value="Peptidase_S51"/>
    <property type="match status" value="1"/>
</dbReference>
<reference evidence="10" key="1">
    <citation type="journal article" date="2019" name="Int. J. Syst. Evol. Microbiol.">
        <title>The Global Catalogue of Microorganisms (GCM) 10K type strain sequencing project: providing services to taxonomists for standard genome sequencing and annotation.</title>
        <authorList>
            <consortium name="The Broad Institute Genomics Platform"/>
            <consortium name="The Broad Institute Genome Sequencing Center for Infectious Disease"/>
            <person name="Wu L."/>
            <person name="Ma J."/>
        </authorList>
    </citation>
    <scope>NUCLEOTIDE SEQUENCE [LARGE SCALE GENOMIC DNA]</scope>
    <source>
        <strain evidence="10">KCTC 23917</strain>
    </source>
</reference>
<dbReference type="InterPro" id="IPR011811">
    <property type="entry name" value="Peptidase_S51_cyanophycinase"/>
</dbReference>
<keyword evidence="8" id="KW-0720">Serine protease</keyword>
<dbReference type="Proteomes" id="UP000653343">
    <property type="component" value="Unassembled WGS sequence"/>
</dbReference>
<evidence type="ECO:0000256" key="6">
    <source>
        <dbReference type="ARBA" id="ARBA00022670"/>
    </source>
</evidence>
<dbReference type="CDD" id="cd03145">
    <property type="entry name" value="GAT1_cyanophycinase"/>
    <property type="match status" value="1"/>
</dbReference>
<accession>A0ABQ2Y3F3</accession>
<evidence type="ECO:0000256" key="2">
    <source>
        <dbReference type="ARBA" id="ARBA00002039"/>
    </source>
</evidence>
<evidence type="ECO:0000256" key="4">
    <source>
        <dbReference type="ARBA" id="ARBA00013115"/>
    </source>
</evidence>
<dbReference type="EMBL" id="BMYU01000009">
    <property type="protein sequence ID" value="GGX50911.1"/>
    <property type="molecule type" value="Genomic_DNA"/>
</dbReference>
<sequence>MTRSGTLFILGGAIRPDHAAIWQEIIRAAGGTGCRIAVIAAASAQAALKAGRICERLQHYGAQTLTVPLSDESQLPFSPTIAEDKSWADAVSACDGIYLSGGDQGRLQRLLFRGNGTDSAVLTVIRTVHARGGVIAGSSAGAAILSQHMLLDAGLSLPALQRGLTIPTAICNGFGLVPAGMLIDQHAIARGRYGRMLAAQLATSTAFSAGVDEDTALILHEHNARVCGSGGVVLLDIRNAHCVSSPPLQASQVSLSLLRNGDSLDLRAWQIRANNNASFVSLPSSVATEITPHNIKDAFDGASLEAIIAALIDSDVCACKVPAQNEDGPDYWLRFRKTIASRAWVQEQHGIRRLSVAGLQLSAEPDTMRSINDSKSD</sequence>
<comment type="caution">
    <text evidence="9">The sequence shown here is derived from an EMBL/GenBank/DDBJ whole genome shotgun (WGS) entry which is preliminary data.</text>
</comment>
<dbReference type="PANTHER" id="PTHR36175">
    <property type="entry name" value="CYANOPHYCINASE"/>
    <property type="match status" value="1"/>
</dbReference>
<keyword evidence="7" id="KW-0378">Hydrolase</keyword>
<evidence type="ECO:0000313" key="9">
    <source>
        <dbReference type="EMBL" id="GGX50911.1"/>
    </source>
</evidence>
<dbReference type="RefSeq" id="WP_189358298.1">
    <property type="nucleotide sequence ID" value="NZ_BMYU01000009.1"/>
</dbReference>
<name>A0ABQ2Y3F3_9BURK</name>
<protein>
    <recommendedName>
        <fullName evidence="5">Cyanophycinase</fullName>
        <ecNumber evidence="4">3.4.15.6</ecNumber>
    </recommendedName>
</protein>
<dbReference type="InterPro" id="IPR029062">
    <property type="entry name" value="Class_I_gatase-like"/>
</dbReference>
<dbReference type="SUPFAM" id="SSF52317">
    <property type="entry name" value="Class I glutamine amidotransferase-like"/>
    <property type="match status" value="1"/>
</dbReference>
<gene>
    <name evidence="9" type="ORF">GCM10010946_32120</name>
</gene>
<evidence type="ECO:0000256" key="3">
    <source>
        <dbReference type="ARBA" id="ARBA00006534"/>
    </source>
</evidence>
<dbReference type="EC" id="3.4.15.6" evidence="4"/>
<proteinExistence type="inferred from homology"/>
<organism evidence="9 10">
    <name type="scientific">Undibacterium squillarum</name>
    <dbReference type="NCBI Taxonomy" id="1131567"/>
    <lineage>
        <taxon>Bacteria</taxon>
        <taxon>Pseudomonadati</taxon>
        <taxon>Pseudomonadota</taxon>
        <taxon>Betaproteobacteria</taxon>
        <taxon>Burkholderiales</taxon>
        <taxon>Oxalobacteraceae</taxon>
        <taxon>Undibacterium</taxon>
    </lineage>
</organism>
<dbReference type="InterPro" id="IPR005320">
    <property type="entry name" value="Peptidase_S51"/>
</dbReference>